<feature type="coiled-coil region" evidence="1">
    <location>
        <begin position="61"/>
        <end position="156"/>
    </location>
</feature>
<proteinExistence type="predicted"/>
<keyword evidence="1" id="KW-0175">Coiled coil</keyword>
<protein>
    <submittedName>
        <fullName evidence="2">Uncharacterized protein</fullName>
    </submittedName>
</protein>
<name>A0A3D3R7K0_9PLAN</name>
<accession>A0A3D3R7K0</accession>
<comment type="caution">
    <text evidence="2">The sequence shown here is derived from an EMBL/GenBank/DDBJ whole genome shotgun (WGS) entry which is preliminary data.</text>
</comment>
<reference evidence="2 3" key="1">
    <citation type="journal article" date="2018" name="Nat. Biotechnol.">
        <title>A standardized bacterial taxonomy based on genome phylogeny substantially revises the tree of life.</title>
        <authorList>
            <person name="Parks D.H."/>
            <person name="Chuvochina M."/>
            <person name="Waite D.W."/>
            <person name="Rinke C."/>
            <person name="Skarshewski A."/>
            <person name="Chaumeil P.A."/>
            <person name="Hugenholtz P."/>
        </authorList>
    </citation>
    <scope>NUCLEOTIDE SEQUENCE [LARGE SCALE GENOMIC DNA]</scope>
    <source>
        <strain evidence="2">UBA9375</strain>
    </source>
</reference>
<dbReference type="Proteomes" id="UP000263642">
    <property type="component" value="Unassembled WGS sequence"/>
</dbReference>
<sequence length="184" mass="20662">MTDTSKRFGEIIQKWIARAIETPHRYARSKWAATLSVAEVLLELINSKFVPDIKRIKEANIQSIEAGARKKNAEADLAEAEAKLKLVEAVDAANQAAMYKRKDAIARAEKDQKAAESAKTQAEADSIRMDAETRRISALLEMKAKLIEAISQYRQEGGEFFADQKNLEQLLNLELREADIVEES</sequence>
<dbReference type="EMBL" id="DQAY01000108">
    <property type="protein sequence ID" value="HCO24823.1"/>
    <property type="molecule type" value="Genomic_DNA"/>
</dbReference>
<evidence type="ECO:0000256" key="1">
    <source>
        <dbReference type="SAM" id="Coils"/>
    </source>
</evidence>
<gene>
    <name evidence="2" type="ORF">DIT97_18015</name>
</gene>
<dbReference type="AlphaFoldDB" id="A0A3D3R7K0"/>
<organism evidence="2 3">
    <name type="scientific">Gimesia maris</name>
    <dbReference type="NCBI Taxonomy" id="122"/>
    <lineage>
        <taxon>Bacteria</taxon>
        <taxon>Pseudomonadati</taxon>
        <taxon>Planctomycetota</taxon>
        <taxon>Planctomycetia</taxon>
        <taxon>Planctomycetales</taxon>
        <taxon>Planctomycetaceae</taxon>
        <taxon>Gimesia</taxon>
    </lineage>
</organism>
<evidence type="ECO:0000313" key="3">
    <source>
        <dbReference type="Proteomes" id="UP000263642"/>
    </source>
</evidence>
<evidence type="ECO:0000313" key="2">
    <source>
        <dbReference type="EMBL" id="HCO24823.1"/>
    </source>
</evidence>